<organism evidence="2">
    <name type="scientific">Planktothricoides raciborskii GIHE-MW2</name>
    <dbReference type="NCBI Taxonomy" id="2792601"/>
    <lineage>
        <taxon>Bacteria</taxon>
        <taxon>Bacillati</taxon>
        <taxon>Cyanobacteriota</taxon>
        <taxon>Cyanophyceae</taxon>
        <taxon>Oscillatoriophycideae</taxon>
        <taxon>Oscillatoriales</taxon>
        <taxon>Oscillatoriaceae</taxon>
        <taxon>Planktothricoides</taxon>
    </lineage>
</organism>
<protein>
    <submittedName>
        <fullName evidence="2">Uncharacterized protein</fullName>
    </submittedName>
</protein>
<accession>A0AAU8JL20</accession>
<sequence>MQKLHTEIEAIRNQIYLLQKERSRMKIPAIAPVNDSPEAISDAYRTQARETAVISAEIKGIDDAIAALQKQLNQKQQQLQQQKADGRNPILQELEASQAQAKLHAQRINELAAELAEEVKALKAIADDMSPSYWQVYLKPFITGFKSISVPFVRSDGTVWTIVNRRV</sequence>
<proteinExistence type="predicted"/>
<evidence type="ECO:0000256" key="1">
    <source>
        <dbReference type="SAM" id="Coils"/>
    </source>
</evidence>
<gene>
    <name evidence="2" type="ORF">ABWT76_002965</name>
</gene>
<keyword evidence="1" id="KW-0175">Coiled coil</keyword>
<evidence type="ECO:0000313" key="2">
    <source>
        <dbReference type="EMBL" id="XCM39993.1"/>
    </source>
</evidence>
<name>A0AAU8JL20_9CYAN</name>
<dbReference type="EMBL" id="CP159837">
    <property type="protein sequence ID" value="XCM39993.1"/>
    <property type="molecule type" value="Genomic_DNA"/>
</dbReference>
<dbReference type="RefSeq" id="WP_054469962.1">
    <property type="nucleotide sequence ID" value="NZ_CP159837.1"/>
</dbReference>
<dbReference type="AlphaFoldDB" id="A0AAU8JL20"/>
<reference evidence="2" key="1">
    <citation type="submission" date="2024-07" db="EMBL/GenBank/DDBJ databases">
        <authorList>
            <person name="Kim Y.J."/>
            <person name="Jeong J.Y."/>
        </authorList>
    </citation>
    <scope>NUCLEOTIDE SEQUENCE</scope>
    <source>
        <strain evidence="2">GIHE-MW2</strain>
    </source>
</reference>
<feature type="coiled-coil region" evidence="1">
    <location>
        <begin position="58"/>
        <end position="128"/>
    </location>
</feature>